<name>A0AAW5K194_9BACT</name>
<protein>
    <submittedName>
        <fullName evidence="1">Uncharacterized protein</fullName>
    </submittedName>
</protein>
<keyword evidence="2" id="KW-1185">Reference proteome</keyword>
<dbReference type="AlphaFoldDB" id="A0AAW5K194"/>
<dbReference type="GeneID" id="95757770"/>
<dbReference type="RefSeq" id="WP_008708489.1">
    <property type="nucleotide sequence ID" value="NZ_CAJLEK010000236.1"/>
</dbReference>
<sequence>MFYRDLFASLCFIFFGIALATHHPYFYFGAMMCGCLSTTAKKKMWENPTWSDAIYDRVEGWLDGKVEGPRTEFKDDEDIKPLPPLDK</sequence>
<gene>
    <name evidence="1" type="ORF">NE630_04325</name>
</gene>
<proteinExistence type="predicted"/>
<dbReference type="Proteomes" id="UP001205919">
    <property type="component" value="Unassembled WGS sequence"/>
</dbReference>
<reference evidence="1 2" key="1">
    <citation type="submission" date="2022-06" db="EMBL/GenBank/DDBJ databases">
        <title>Isolation of gut microbiota from human fecal samples.</title>
        <authorList>
            <person name="Pamer E.G."/>
            <person name="Barat B."/>
            <person name="Waligurski E."/>
            <person name="Medina S."/>
            <person name="Paddock L."/>
            <person name="Mostad J."/>
        </authorList>
    </citation>
    <scope>NUCLEOTIDE SEQUENCE [LARGE SCALE GENOMIC DNA]</scope>
    <source>
        <strain evidence="1 2">DFI.9.90</strain>
    </source>
</reference>
<dbReference type="PROSITE" id="PS51257">
    <property type="entry name" value="PROKAR_LIPOPROTEIN"/>
    <property type="match status" value="1"/>
</dbReference>
<comment type="caution">
    <text evidence="1">The sequence shown here is derived from an EMBL/GenBank/DDBJ whole genome shotgun (WGS) entry which is preliminary data.</text>
</comment>
<organism evidence="1 2">
    <name type="scientific">Cloacibacillus evryensis</name>
    <dbReference type="NCBI Taxonomy" id="508460"/>
    <lineage>
        <taxon>Bacteria</taxon>
        <taxon>Thermotogati</taxon>
        <taxon>Synergistota</taxon>
        <taxon>Synergistia</taxon>
        <taxon>Synergistales</taxon>
        <taxon>Synergistaceae</taxon>
        <taxon>Cloacibacillus</taxon>
    </lineage>
</organism>
<dbReference type="EMBL" id="JANFYT010000007">
    <property type="protein sequence ID" value="MCQ4813651.1"/>
    <property type="molecule type" value="Genomic_DNA"/>
</dbReference>
<evidence type="ECO:0000313" key="2">
    <source>
        <dbReference type="Proteomes" id="UP001205919"/>
    </source>
</evidence>
<accession>A0AAW5K194</accession>
<evidence type="ECO:0000313" key="1">
    <source>
        <dbReference type="EMBL" id="MCQ4813651.1"/>
    </source>
</evidence>